<dbReference type="Proteomes" id="UP001596244">
    <property type="component" value="Unassembled WGS sequence"/>
</dbReference>
<accession>A0ABW1QAU5</accession>
<organism evidence="1 2">
    <name type="scientific">Corynebacterium nasicanis</name>
    <dbReference type="NCBI Taxonomy" id="1448267"/>
    <lineage>
        <taxon>Bacteria</taxon>
        <taxon>Bacillati</taxon>
        <taxon>Actinomycetota</taxon>
        <taxon>Actinomycetes</taxon>
        <taxon>Mycobacteriales</taxon>
        <taxon>Corynebacteriaceae</taxon>
        <taxon>Corynebacterium</taxon>
    </lineage>
</organism>
<dbReference type="Pfam" id="PF05015">
    <property type="entry name" value="HigB-like_toxin"/>
    <property type="match status" value="1"/>
</dbReference>
<dbReference type="PANTHER" id="PTHR40266">
    <property type="entry name" value="TOXIN HIGB-1"/>
    <property type="match status" value="1"/>
</dbReference>
<dbReference type="SUPFAM" id="SSF143011">
    <property type="entry name" value="RelE-like"/>
    <property type="match status" value="1"/>
</dbReference>
<evidence type="ECO:0000313" key="2">
    <source>
        <dbReference type="Proteomes" id="UP001596244"/>
    </source>
</evidence>
<dbReference type="InterPro" id="IPR035093">
    <property type="entry name" value="RelE/ParE_toxin_dom_sf"/>
</dbReference>
<keyword evidence="2" id="KW-1185">Reference proteome</keyword>
<dbReference type="InterPro" id="IPR007711">
    <property type="entry name" value="HigB-1"/>
</dbReference>
<protein>
    <submittedName>
        <fullName evidence="1">Type II toxin-antitoxin system RelE/ParE family toxin</fullName>
    </submittedName>
</protein>
<comment type="caution">
    <text evidence="1">The sequence shown here is derived from an EMBL/GenBank/DDBJ whole genome shotgun (WGS) entry which is preliminary data.</text>
</comment>
<proteinExistence type="predicted"/>
<dbReference type="Gene3D" id="3.30.2310.20">
    <property type="entry name" value="RelE-like"/>
    <property type="match status" value="1"/>
</dbReference>
<name>A0ABW1QAU5_9CORY</name>
<reference evidence="2" key="1">
    <citation type="journal article" date="2019" name="Int. J. Syst. Evol. Microbiol.">
        <title>The Global Catalogue of Microorganisms (GCM) 10K type strain sequencing project: providing services to taxonomists for standard genome sequencing and annotation.</title>
        <authorList>
            <consortium name="The Broad Institute Genomics Platform"/>
            <consortium name="The Broad Institute Genome Sequencing Center for Infectious Disease"/>
            <person name="Wu L."/>
            <person name="Ma J."/>
        </authorList>
    </citation>
    <scope>NUCLEOTIDE SEQUENCE [LARGE SCALE GENOMIC DNA]</scope>
    <source>
        <strain evidence="2">CCUG 51943</strain>
    </source>
</reference>
<dbReference type="PANTHER" id="PTHR40266:SF2">
    <property type="entry name" value="TOXIN HIGB-1"/>
    <property type="match status" value="1"/>
</dbReference>
<sequence>MELIARDPSYKAARWGAEVIKSSADERDLRAMKSLHLEKLSGDRAGTFSIRLNRKYRLILRFDTDEVGRLVVILEMLDYHR</sequence>
<dbReference type="RefSeq" id="WP_376999002.1">
    <property type="nucleotide sequence ID" value="NZ_JBHSQE010000001.1"/>
</dbReference>
<evidence type="ECO:0000313" key="1">
    <source>
        <dbReference type="EMBL" id="MFC6145395.1"/>
    </source>
</evidence>
<gene>
    <name evidence="1" type="ORF">ACFPUZ_01045</name>
</gene>
<dbReference type="EMBL" id="JBHSQE010000001">
    <property type="protein sequence ID" value="MFC6145395.1"/>
    <property type="molecule type" value="Genomic_DNA"/>
</dbReference>